<gene>
    <name evidence="1" type="ORF">C5748_11310</name>
</gene>
<accession>A0A2S9IS08</accession>
<evidence type="ECO:0000313" key="2">
    <source>
        <dbReference type="Proteomes" id="UP000239434"/>
    </source>
</evidence>
<comment type="caution">
    <text evidence="1">The sequence shown here is derived from an EMBL/GenBank/DDBJ whole genome shotgun (WGS) entry which is preliminary data.</text>
</comment>
<name>A0A2S9IS08_9HYPH</name>
<dbReference type="Proteomes" id="UP000239434">
    <property type="component" value="Unassembled WGS sequence"/>
</dbReference>
<reference evidence="1 2" key="1">
    <citation type="submission" date="2018-02" db="EMBL/GenBank/DDBJ databases">
        <title>The draft genome of Phyllobacterium sp. 1N-3.</title>
        <authorList>
            <person name="Liu L."/>
            <person name="Li L."/>
            <person name="Zhang X."/>
            <person name="Wang T."/>
            <person name="Liang L."/>
        </authorList>
    </citation>
    <scope>NUCLEOTIDE SEQUENCE [LARGE SCALE GENOMIC DNA]</scope>
    <source>
        <strain evidence="1 2">1N-3</strain>
    </source>
</reference>
<organism evidence="1 2">
    <name type="scientific">Phyllobacterium phragmitis</name>
    <dbReference type="NCBI Taxonomy" id="2670329"/>
    <lineage>
        <taxon>Bacteria</taxon>
        <taxon>Pseudomonadati</taxon>
        <taxon>Pseudomonadota</taxon>
        <taxon>Alphaproteobacteria</taxon>
        <taxon>Hyphomicrobiales</taxon>
        <taxon>Phyllobacteriaceae</taxon>
        <taxon>Phyllobacterium</taxon>
    </lineage>
</organism>
<evidence type="ECO:0008006" key="3">
    <source>
        <dbReference type="Google" id="ProtNLM"/>
    </source>
</evidence>
<dbReference type="EMBL" id="PVBR01000007">
    <property type="protein sequence ID" value="PRD43298.1"/>
    <property type="molecule type" value="Genomic_DNA"/>
</dbReference>
<sequence length="180" mass="20148">MTDIGSVTFSFDIDTDRLKAALLSEDDIGVMIRCHFEAERAAIHVLDAVTAGRFGQKGSRRHQYLSDKLDLLEIIGLEALHLEPLRYINRHRNKFAHDGQDRISQTQVGELWGAVTRAASQLNEDTRFTFAGDDRYRDVRVGDLELRERYVIGASSAIGVFAALPEILTSLSSRSQTPSE</sequence>
<proteinExistence type="predicted"/>
<protein>
    <recommendedName>
        <fullName evidence="3">DUF4145 domain-containing protein</fullName>
    </recommendedName>
</protein>
<dbReference type="AlphaFoldDB" id="A0A2S9IS08"/>
<dbReference type="RefSeq" id="WP_105742043.1">
    <property type="nucleotide sequence ID" value="NZ_PVBR01000007.1"/>
</dbReference>
<evidence type="ECO:0000313" key="1">
    <source>
        <dbReference type="EMBL" id="PRD43298.1"/>
    </source>
</evidence>
<keyword evidence="2" id="KW-1185">Reference proteome</keyword>